<evidence type="ECO:0000256" key="2">
    <source>
        <dbReference type="ARBA" id="ARBA00012438"/>
    </source>
</evidence>
<dbReference type="InterPro" id="IPR001789">
    <property type="entry name" value="Sig_transdc_resp-reg_receiver"/>
</dbReference>
<evidence type="ECO:0000256" key="10">
    <source>
        <dbReference type="SAM" id="Phobius"/>
    </source>
</evidence>
<dbReference type="InterPro" id="IPR003661">
    <property type="entry name" value="HisK_dim/P_dom"/>
</dbReference>
<organism evidence="15 16">
    <name type="scientific">Geomonas silvestris</name>
    <dbReference type="NCBI Taxonomy" id="2740184"/>
    <lineage>
        <taxon>Bacteria</taxon>
        <taxon>Pseudomonadati</taxon>
        <taxon>Thermodesulfobacteriota</taxon>
        <taxon>Desulfuromonadia</taxon>
        <taxon>Geobacterales</taxon>
        <taxon>Geobacteraceae</taxon>
        <taxon>Geomonas</taxon>
    </lineage>
</organism>
<evidence type="ECO:0000259" key="13">
    <source>
        <dbReference type="PROSITE" id="PS50112"/>
    </source>
</evidence>
<feature type="domain" description="PAS" evidence="13">
    <location>
        <begin position="107"/>
        <end position="161"/>
    </location>
</feature>
<dbReference type="GO" id="GO:0006355">
    <property type="term" value="P:regulation of DNA-templated transcription"/>
    <property type="evidence" value="ECO:0007669"/>
    <property type="project" value="InterPro"/>
</dbReference>
<dbReference type="NCBIfam" id="TIGR00229">
    <property type="entry name" value="sensory_box"/>
    <property type="match status" value="2"/>
</dbReference>
<sequence>MLMRTLAGKLTLLWALLSALLLVSAGMLAAFSRGSLLFPALLALSWGAALCVGYLASRRLTALLAPLAAELGPAESAADAPLPCDELSRLAGAVRSHLARLARAQAELHQVSAILDSLPVPIFYRDLAGRYLGVNRAYESYLGRERAALIGRSVFEVFPPEIAKIYYRADRELQLVGGVQQYENRIVHADGSSREVIFYKASFLDRTGELAGVVGTLLDITDRKRMEALLAEQKEFSENLVQNLAVPAFVLNQRHEVIIWNRACEELTGLAADQVIGTRRQWSGFNLEENPTPADLVLDGDYREADNRYNPLWFRSTLIPGGMHGEGWGRNRYGLDGYLLFSSAPVKNGSGEVIAAIQTVEEITARKRSEDRLRTLSLAVEQSPSIVVITDTAGTIEYVNRKFVEVTGYSSAEAVGQNPRLLKSGSTPDELYQELWGAVTSGQEWRGEFQNKKKNGELYRELAMVAPILDDRGVISHFIALKEDVTERRALEEALRHAQKMESLGTLTGGVAHDFNNILTAIIGYANLIQMNSGEGDLNAKFSAQVVASAEKAAVLTRGLLAYSKNQAMHPSHLDLNDIAQRVDRLLSRVLGEGITVSTTLAPEPLRLFADSAHLEQVLMNLAVNARDAMPGGGTLTIRTEELQLEADFVRQHGYGRRGRFALLSVSDTGVGLDQATRERIFEPFFTTHGLGGRPGLGLSIVHGIVEQHKGFIEVESAPGQGSSFRIYLPLTQPVVPRLVQAAPQSAGGGKTVLLVEDNPEVRAIVGEVLRGEKYQVLEAGDSEEGLRRFARFSGEVNLLLVDVIMPGKGGLDLYREIRMLDPRVRALFMSGYSEEYIRSQGMFTKEVNFISKPLTPSDLLSRVRDVLDAA</sequence>
<feature type="transmembrane region" description="Helical" evidence="10">
    <location>
        <begin position="35"/>
        <end position="56"/>
    </location>
</feature>
<dbReference type="SMART" id="SM00086">
    <property type="entry name" value="PAC"/>
    <property type="match status" value="3"/>
</dbReference>
<evidence type="ECO:0000259" key="12">
    <source>
        <dbReference type="PROSITE" id="PS50110"/>
    </source>
</evidence>
<feature type="domain" description="PAS" evidence="13">
    <location>
        <begin position="233"/>
        <end position="277"/>
    </location>
</feature>
<dbReference type="GO" id="GO:0005524">
    <property type="term" value="F:ATP binding"/>
    <property type="evidence" value="ECO:0007669"/>
    <property type="project" value="UniProtKB-KW"/>
</dbReference>
<evidence type="ECO:0000259" key="11">
    <source>
        <dbReference type="PROSITE" id="PS50109"/>
    </source>
</evidence>
<feature type="domain" description="Histidine kinase" evidence="11">
    <location>
        <begin position="510"/>
        <end position="733"/>
    </location>
</feature>
<dbReference type="InterPro" id="IPR036890">
    <property type="entry name" value="HATPase_C_sf"/>
</dbReference>
<keyword evidence="10" id="KW-1133">Transmembrane helix</keyword>
<feature type="domain" description="PAS" evidence="13">
    <location>
        <begin position="372"/>
        <end position="418"/>
    </location>
</feature>
<feature type="modified residue" description="4-aspartylphosphate" evidence="9">
    <location>
        <position position="803"/>
    </location>
</feature>
<evidence type="ECO:0000313" key="16">
    <source>
        <dbReference type="Proteomes" id="UP000556026"/>
    </source>
</evidence>
<dbReference type="PRINTS" id="PR00344">
    <property type="entry name" value="BCTRLSENSOR"/>
</dbReference>
<evidence type="ECO:0000256" key="3">
    <source>
        <dbReference type="ARBA" id="ARBA00022553"/>
    </source>
</evidence>
<keyword evidence="3 9" id="KW-0597">Phosphoprotein</keyword>
<dbReference type="EC" id="2.7.13.3" evidence="2"/>
<dbReference type="PROSITE" id="PS50112">
    <property type="entry name" value="PAS"/>
    <property type="match status" value="3"/>
</dbReference>
<keyword evidence="7" id="KW-0067">ATP-binding</keyword>
<evidence type="ECO:0000256" key="7">
    <source>
        <dbReference type="ARBA" id="ARBA00022840"/>
    </source>
</evidence>
<dbReference type="GO" id="GO:0000155">
    <property type="term" value="F:phosphorelay sensor kinase activity"/>
    <property type="evidence" value="ECO:0007669"/>
    <property type="project" value="InterPro"/>
</dbReference>
<evidence type="ECO:0000256" key="5">
    <source>
        <dbReference type="ARBA" id="ARBA00022741"/>
    </source>
</evidence>
<comment type="caution">
    <text evidence="15">The sequence shown here is derived from an EMBL/GenBank/DDBJ whole genome shotgun (WGS) entry which is preliminary data.</text>
</comment>
<accession>A0A6V8MG94</accession>
<dbReference type="Pfam" id="PF02518">
    <property type="entry name" value="HATPase_c"/>
    <property type="match status" value="1"/>
</dbReference>
<dbReference type="CDD" id="cd00082">
    <property type="entry name" value="HisKA"/>
    <property type="match status" value="1"/>
</dbReference>
<dbReference type="InterPro" id="IPR011006">
    <property type="entry name" value="CheY-like_superfamily"/>
</dbReference>
<dbReference type="RefSeq" id="WP_183353860.1">
    <property type="nucleotide sequence ID" value="NZ_BLXX01000003.1"/>
</dbReference>
<dbReference type="SUPFAM" id="SSF47384">
    <property type="entry name" value="Homodimeric domain of signal transducing histidine kinase"/>
    <property type="match status" value="1"/>
</dbReference>
<dbReference type="InterPro" id="IPR000014">
    <property type="entry name" value="PAS"/>
</dbReference>
<feature type="domain" description="PAC" evidence="14">
    <location>
        <begin position="323"/>
        <end position="375"/>
    </location>
</feature>
<dbReference type="EMBL" id="BLXX01000003">
    <property type="protein sequence ID" value="GFO59010.1"/>
    <property type="molecule type" value="Genomic_DNA"/>
</dbReference>
<dbReference type="SMART" id="SM00388">
    <property type="entry name" value="HisKA"/>
    <property type="match status" value="1"/>
</dbReference>
<dbReference type="Pfam" id="PF00072">
    <property type="entry name" value="Response_reg"/>
    <property type="match status" value="1"/>
</dbReference>
<keyword evidence="8" id="KW-0902">Two-component regulatory system</keyword>
<dbReference type="Gene3D" id="3.40.50.2300">
    <property type="match status" value="1"/>
</dbReference>
<dbReference type="InterPro" id="IPR001610">
    <property type="entry name" value="PAC"/>
</dbReference>
<dbReference type="SUPFAM" id="SSF52172">
    <property type="entry name" value="CheY-like"/>
    <property type="match status" value="1"/>
</dbReference>
<reference evidence="16" key="1">
    <citation type="submission" date="2020-06" db="EMBL/GenBank/DDBJ databases">
        <title>Draft genomic sequence of Geomonas sp. Red330.</title>
        <authorList>
            <person name="Itoh H."/>
            <person name="Zhenxing X."/>
            <person name="Ushijima N."/>
            <person name="Masuda Y."/>
            <person name="Shiratori Y."/>
            <person name="Senoo K."/>
        </authorList>
    </citation>
    <scope>NUCLEOTIDE SEQUENCE [LARGE SCALE GENOMIC DNA]</scope>
    <source>
        <strain evidence="16">Red330</strain>
    </source>
</reference>
<dbReference type="InterPro" id="IPR036097">
    <property type="entry name" value="HisK_dim/P_sf"/>
</dbReference>
<dbReference type="InterPro" id="IPR003594">
    <property type="entry name" value="HATPase_dom"/>
</dbReference>
<keyword evidence="10" id="KW-0812">Transmembrane</keyword>
<gene>
    <name evidence="15" type="ORF">GMST_13350</name>
</gene>
<dbReference type="Gene3D" id="3.30.450.20">
    <property type="entry name" value="PAS domain"/>
    <property type="match status" value="3"/>
</dbReference>
<keyword evidence="4" id="KW-0808">Transferase</keyword>
<dbReference type="SMART" id="SM00448">
    <property type="entry name" value="REC"/>
    <property type="match status" value="1"/>
</dbReference>
<proteinExistence type="predicted"/>
<dbReference type="Pfam" id="PF08448">
    <property type="entry name" value="PAS_4"/>
    <property type="match status" value="1"/>
</dbReference>
<dbReference type="CDD" id="cd00156">
    <property type="entry name" value="REC"/>
    <property type="match status" value="1"/>
</dbReference>
<dbReference type="SUPFAM" id="SSF55785">
    <property type="entry name" value="PYP-like sensor domain (PAS domain)"/>
    <property type="match status" value="3"/>
</dbReference>
<dbReference type="SMART" id="SM00387">
    <property type="entry name" value="HATPase_c"/>
    <property type="match status" value="1"/>
</dbReference>
<dbReference type="InterPro" id="IPR035965">
    <property type="entry name" value="PAS-like_dom_sf"/>
</dbReference>
<dbReference type="InterPro" id="IPR013656">
    <property type="entry name" value="PAS_4"/>
</dbReference>
<name>A0A6V8MG94_9BACT</name>
<keyword evidence="10" id="KW-0472">Membrane</keyword>
<dbReference type="Gene3D" id="3.30.565.10">
    <property type="entry name" value="Histidine kinase-like ATPase, C-terminal domain"/>
    <property type="match status" value="1"/>
</dbReference>
<dbReference type="Pfam" id="PF00989">
    <property type="entry name" value="PAS"/>
    <property type="match status" value="1"/>
</dbReference>
<dbReference type="PROSITE" id="PS50113">
    <property type="entry name" value="PAC"/>
    <property type="match status" value="3"/>
</dbReference>
<evidence type="ECO:0000256" key="8">
    <source>
        <dbReference type="ARBA" id="ARBA00023012"/>
    </source>
</evidence>
<dbReference type="SUPFAM" id="SSF55874">
    <property type="entry name" value="ATPase domain of HSP90 chaperone/DNA topoisomerase II/histidine kinase"/>
    <property type="match status" value="1"/>
</dbReference>
<dbReference type="InterPro" id="IPR013767">
    <property type="entry name" value="PAS_fold"/>
</dbReference>
<keyword evidence="6" id="KW-0418">Kinase</keyword>
<feature type="domain" description="PAC" evidence="14">
    <location>
        <begin position="445"/>
        <end position="497"/>
    </location>
</feature>
<protein>
    <recommendedName>
        <fullName evidence="2">histidine kinase</fullName>
        <ecNumber evidence="2">2.7.13.3</ecNumber>
    </recommendedName>
</protein>
<dbReference type="InterPro" id="IPR004358">
    <property type="entry name" value="Sig_transdc_His_kin-like_C"/>
</dbReference>
<evidence type="ECO:0000256" key="6">
    <source>
        <dbReference type="ARBA" id="ARBA00022777"/>
    </source>
</evidence>
<evidence type="ECO:0000256" key="9">
    <source>
        <dbReference type="PROSITE-ProRule" id="PRU00169"/>
    </source>
</evidence>
<evidence type="ECO:0000256" key="4">
    <source>
        <dbReference type="ARBA" id="ARBA00022679"/>
    </source>
</evidence>
<dbReference type="AlphaFoldDB" id="A0A6V8MG94"/>
<dbReference type="PANTHER" id="PTHR43065">
    <property type="entry name" value="SENSOR HISTIDINE KINASE"/>
    <property type="match status" value="1"/>
</dbReference>
<dbReference type="SMART" id="SM00091">
    <property type="entry name" value="PAS"/>
    <property type="match status" value="3"/>
</dbReference>
<dbReference type="Gene3D" id="1.10.287.130">
    <property type="match status" value="1"/>
</dbReference>
<evidence type="ECO:0000259" key="14">
    <source>
        <dbReference type="PROSITE" id="PS50113"/>
    </source>
</evidence>
<dbReference type="PROSITE" id="PS50110">
    <property type="entry name" value="RESPONSE_REGULATORY"/>
    <property type="match status" value="1"/>
</dbReference>
<dbReference type="Pfam" id="PF13426">
    <property type="entry name" value="PAS_9"/>
    <property type="match status" value="1"/>
</dbReference>
<evidence type="ECO:0000313" key="15">
    <source>
        <dbReference type="EMBL" id="GFO59010.1"/>
    </source>
</evidence>
<evidence type="ECO:0000256" key="1">
    <source>
        <dbReference type="ARBA" id="ARBA00000085"/>
    </source>
</evidence>
<feature type="domain" description="PAC" evidence="14">
    <location>
        <begin position="180"/>
        <end position="232"/>
    </location>
</feature>
<dbReference type="InterPro" id="IPR005467">
    <property type="entry name" value="His_kinase_dom"/>
</dbReference>
<keyword evidence="16" id="KW-1185">Reference proteome</keyword>
<dbReference type="PANTHER" id="PTHR43065:SF42">
    <property type="entry name" value="TWO-COMPONENT SENSOR PPRA"/>
    <property type="match status" value="1"/>
</dbReference>
<dbReference type="InterPro" id="IPR000700">
    <property type="entry name" value="PAS-assoc_C"/>
</dbReference>
<comment type="catalytic activity">
    <reaction evidence="1">
        <text>ATP + protein L-histidine = ADP + protein N-phospho-L-histidine.</text>
        <dbReference type="EC" id="2.7.13.3"/>
    </reaction>
</comment>
<dbReference type="Proteomes" id="UP000556026">
    <property type="component" value="Unassembled WGS sequence"/>
</dbReference>
<feature type="domain" description="Response regulatory" evidence="12">
    <location>
        <begin position="752"/>
        <end position="868"/>
    </location>
</feature>
<dbReference type="PROSITE" id="PS50109">
    <property type="entry name" value="HIS_KIN"/>
    <property type="match status" value="1"/>
</dbReference>
<dbReference type="CDD" id="cd00130">
    <property type="entry name" value="PAS"/>
    <property type="match status" value="2"/>
</dbReference>
<keyword evidence="5" id="KW-0547">Nucleotide-binding</keyword>